<dbReference type="Proteomes" id="UP000198379">
    <property type="component" value="Unassembled WGS sequence"/>
</dbReference>
<evidence type="ECO:0000313" key="2">
    <source>
        <dbReference type="Proteomes" id="UP000198379"/>
    </source>
</evidence>
<name>A0A239CEE2_9FLAO</name>
<dbReference type="EMBL" id="FZNY01000007">
    <property type="protein sequence ID" value="SNS18252.1"/>
    <property type="molecule type" value="Genomic_DNA"/>
</dbReference>
<organism evidence="1 2">
    <name type="scientific">Dokdonia pacifica</name>
    <dbReference type="NCBI Taxonomy" id="1627892"/>
    <lineage>
        <taxon>Bacteria</taxon>
        <taxon>Pseudomonadati</taxon>
        <taxon>Bacteroidota</taxon>
        <taxon>Flavobacteriia</taxon>
        <taxon>Flavobacteriales</taxon>
        <taxon>Flavobacteriaceae</taxon>
        <taxon>Dokdonia</taxon>
    </lineage>
</organism>
<dbReference type="OrthoDB" id="820612at2"/>
<dbReference type="PROSITE" id="PS51257">
    <property type="entry name" value="PROKAR_LIPOPROTEIN"/>
    <property type="match status" value="1"/>
</dbReference>
<gene>
    <name evidence="1" type="ORF">SAMN06265376_107270</name>
</gene>
<sequence length="330" mass="34712">MKNLYKYFFIGILALTLGSCDDDEENVTVVVQDTVETGAVLRTIQIISNELPIGLDAGFSVQIEEQDGEEGALLQSVDVFATFSDNSPDDGDTTGANFNEFSIRTIDASEFTDPSPFGLPRHTLAISSDELNAGAGVTGDQLFGGDTFTIRLSLNLTDGRVFSVNNAGGIITAGFFNSPFQYTATVTCPVDSAFAVGTYALSIQEGVFPDFGATIDWSETTYNMVAGNGDTERIIEDVVFLPEFNGGAGFVGDLVFNLVCGATIFPNQFPGGGVGCGGAMAAGSFGTQFGVYDAADDSVIDLSFIITTDDPGAGTCPSAPYVSTIRFTRQ</sequence>
<proteinExistence type="predicted"/>
<evidence type="ECO:0000313" key="1">
    <source>
        <dbReference type="EMBL" id="SNS18252.1"/>
    </source>
</evidence>
<dbReference type="RefSeq" id="WP_089373262.1">
    <property type="nucleotide sequence ID" value="NZ_BMEP01000004.1"/>
</dbReference>
<protein>
    <submittedName>
        <fullName evidence="1">Uncharacterized protein</fullName>
    </submittedName>
</protein>
<accession>A0A239CEE2</accession>
<keyword evidence="2" id="KW-1185">Reference proteome</keyword>
<reference evidence="1 2" key="1">
    <citation type="submission" date="2017-06" db="EMBL/GenBank/DDBJ databases">
        <authorList>
            <person name="Kim H.J."/>
            <person name="Triplett B.A."/>
        </authorList>
    </citation>
    <scope>NUCLEOTIDE SEQUENCE [LARGE SCALE GENOMIC DNA]</scope>
    <source>
        <strain evidence="1 2">DSM 25597</strain>
    </source>
</reference>
<dbReference type="AlphaFoldDB" id="A0A239CEE2"/>